<name>A0ABV8DVW9_9NOCA</name>
<protein>
    <recommendedName>
        <fullName evidence="1">DUF8168 domain-containing protein</fullName>
    </recommendedName>
</protein>
<evidence type="ECO:0000313" key="3">
    <source>
        <dbReference type="Proteomes" id="UP001595696"/>
    </source>
</evidence>
<dbReference type="Pfam" id="PF26504">
    <property type="entry name" value="DUF8168_C"/>
    <property type="match status" value="1"/>
</dbReference>
<evidence type="ECO:0000259" key="1">
    <source>
        <dbReference type="Pfam" id="PF26504"/>
    </source>
</evidence>
<feature type="domain" description="DUF8168" evidence="1">
    <location>
        <begin position="122"/>
        <end position="226"/>
    </location>
</feature>
<dbReference type="EMBL" id="JBHSAX010000014">
    <property type="protein sequence ID" value="MFC3964053.1"/>
    <property type="molecule type" value="Genomic_DNA"/>
</dbReference>
<keyword evidence="3" id="KW-1185">Reference proteome</keyword>
<dbReference type="Proteomes" id="UP001595696">
    <property type="component" value="Unassembled WGS sequence"/>
</dbReference>
<comment type="caution">
    <text evidence="2">The sequence shown here is derived from an EMBL/GenBank/DDBJ whole genome shotgun (WGS) entry which is preliminary data.</text>
</comment>
<proteinExistence type="predicted"/>
<reference evidence="3" key="1">
    <citation type="journal article" date="2019" name="Int. J. Syst. Evol. Microbiol.">
        <title>The Global Catalogue of Microorganisms (GCM) 10K type strain sequencing project: providing services to taxonomists for standard genome sequencing and annotation.</title>
        <authorList>
            <consortium name="The Broad Institute Genomics Platform"/>
            <consortium name="The Broad Institute Genome Sequencing Center for Infectious Disease"/>
            <person name="Wu L."/>
            <person name="Ma J."/>
        </authorList>
    </citation>
    <scope>NUCLEOTIDE SEQUENCE [LARGE SCALE GENOMIC DNA]</scope>
    <source>
        <strain evidence="3">CGMCC 4.7330</strain>
    </source>
</reference>
<accession>A0ABV8DVW9</accession>
<evidence type="ECO:0000313" key="2">
    <source>
        <dbReference type="EMBL" id="MFC3964053.1"/>
    </source>
</evidence>
<dbReference type="InterPro" id="IPR059012">
    <property type="entry name" value="DUF8168_C"/>
</dbReference>
<organism evidence="2 3">
    <name type="scientific">Nocardia jiangsuensis</name>
    <dbReference type="NCBI Taxonomy" id="1691563"/>
    <lineage>
        <taxon>Bacteria</taxon>
        <taxon>Bacillati</taxon>
        <taxon>Actinomycetota</taxon>
        <taxon>Actinomycetes</taxon>
        <taxon>Mycobacteriales</taxon>
        <taxon>Nocardiaceae</taxon>
        <taxon>Nocardia</taxon>
    </lineage>
</organism>
<dbReference type="RefSeq" id="WP_378613764.1">
    <property type="nucleotide sequence ID" value="NZ_JBHSAX010000014.1"/>
</dbReference>
<sequence>MPSYHFVGLVHPQGGGWFLDAPVGFQNDASKIQVIIRQSTFQAFVDTVSTDDVGTVWNHTASVVRGVLDSIGFHRAAALSIELTGGSMDGQHLIAFDYVWNEIAETKSPRIEGDALGAYALTAASNSLVRYALADLRSALESPDDTGFYCYRAIESIRHNYTEESDKSDGDSWKRLREDLDVSRSEIEGFKALADDRRHGRQLHAVSEDERRSALLTARKIVKRFVYRENRDSW</sequence>
<gene>
    <name evidence="2" type="ORF">ACFO0B_18870</name>
</gene>